<protein>
    <recommendedName>
        <fullName evidence="13">Ribonuclease</fullName>
        <ecNumber evidence="13">3.1.26.4</ecNumber>
    </recommendedName>
</protein>
<evidence type="ECO:0000313" key="16">
    <source>
        <dbReference type="Proteomes" id="UP000196581"/>
    </source>
</evidence>
<proteinExistence type="inferred from homology"/>
<dbReference type="GO" id="GO:0043137">
    <property type="term" value="P:DNA replication, removal of RNA primer"/>
    <property type="evidence" value="ECO:0007669"/>
    <property type="project" value="TreeGrafter"/>
</dbReference>
<evidence type="ECO:0000256" key="13">
    <source>
        <dbReference type="RuleBase" id="RU003515"/>
    </source>
</evidence>
<evidence type="ECO:0000256" key="10">
    <source>
        <dbReference type="ARBA" id="ARBA00022801"/>
    </source>
</evidence>
<dbReference type="RefSeq" id="WP_256970352.1">
    <property type="nucleotide sequence ID" value="NZ_FWFF01000017.1"/>
</dbReference>
<dbReference type="GO" id="GO:0003723">
    <property type="term" value="F:RNA binding"/>
    <property type="evidence" value="ECO:0007669"/>
    <property type="project" value="UniProtKB-UniRule"/>
</dbReference>
<comment type="cofactor">
    <cofactor evidence="12">
        <name>Mn(2+)</name>
        <dbReference type="ChEBI" id="CHEBI:29035"/>
    </cofactor>
    <cofactor evidence="12">
        <name>Mg(2+)</name>
        <dbReference type="ChEBI" id="CHEBI:18420"/>
    </cofactor>
    <text evidence="12">Manganese or magnesium. Binds 1 divalent metal ion per monomer in the absence of substrate. May bind a second metal ion after substrate binding.</text>
</comment>
<comment type="function">
    <text evidence="3 13">Endonuclease that specifically degrades the RNA of RNA-DNA hybrids.</text>
</comment>
<keyword evidence="7 12" id="KW-0540">Nuclease</keyword>
<feature type="binding site" evidence="12">
    <location>
        <position position="28"/>
    </location>
    <ligand>
        <name>a divalent metal cation</name>
        <dbReference type="ChEBI" id="CHEBI:60240"/>
    </ligand>
</feature>
<accession>A0A1X6XJT3</accession>
<comment type="cofactor">
    <cofactor evidence="2">
        <name>Mg(2+)</name>
        <dbReference type="ChEBI" id="CHEBI:18420"/>
    </cofactor>
</comment>
<evidence type="ECO:0000256" key="1">
    <source>
        <dbReference type="ARBA" id="ARBA00000077"/>
    </source>
</evidence>
<organism evidence="15 16">
    <name type="scientific">Brevibacterium yomogidense</name>
    <dbReference type="NCBI Taxonomy" id="946573"/>
    <lineage>
        <taxon>Bacteria</taxon>
        <taxon>Bacillati</taxon>
        <taxon>Actinomycetota</taxon>
        <taxon>Actinomycetes</taxon>
        <taxon>Micrococcales</taxon>
        <taxon>Brevibacteriaceae</taxon>
        <taxon>Brevibacterium</taxon>
    </lineage>
</organism>
<gene>
    <name evidence="15" type="ORF">FM105_11325</name>
</gene>
<evidence type="ECO:0000256" key="4">
    <source>
        <dbReference type="ARBA" id="ARBA00004496"/>
    </source>
</evidence>
<evidence type="ECO:0000256" key="9">
    <source>
        <dbReference type="ARBA" id="ARBA00022759"/>
    </source>
</evidence>
<comment type="similarity">
    <text evidence="5 13">Belongs to the RNase HII family.</text>
</comment>
<evidence type="ECO:0000259" key="14">
    <source>
        <dbReference type="PROSITE" id="PS51975"/>
    </source>
</evidence>
<dbReference type="InterPro" id="IPR012337">
    <property type="entry name" value="RNaseH-like_sf"/>
</dbReference>
<feature type="binding site" evidence="12">
    <location>
        <position position="132"/>
    </location>
    <ligand>
        <name>a divalent metal cation</name>
        <dbReference type="ChEBI" id="CHEBI:60240"/>
    </ligand>
</feature>
<comment type="catalytic activity">
    <reaction evidence="1 12 13">
        <text>Endonucleolytic cleavage to 5'-phosphomonoester.</text>
        <dbReference type="EC" id="3.1.26.4"/>
    </reaction>
</comment>
<dbReference type="InterPro" id="IPR022898">
    <property type="entry name" value="RNase_HII"/>
</dbReference>
<dbReference type="InterPro" id="IPR036397">
    <property type="entry name" value="RNaseH_sf"/>
</dbReference>
<dbReference type="SUPFAM" id="SSF53098">
    <property type="entry name" value="Ribonuclease H-like"/>
    <property type="match status" value="1"/>
</dbReference>
<dbReference type="GO" id="GO:0046872">
    <property type="term" value="F:metal ion binding"/>
    <property type="evidence" value="ECO:0007669"/>
    <property type="project" value="UniProtKB-KW"/>
</dbReference>
<evidence type="ECO:0000256" key="2">
    <source>
        <dbReference type="ARBA" id="ARBA00001946"/>
    </source>
</evidence>
<feature type="binding site" evidence="12">
    <location>
        <position position="27"/>
    </location>
    <ligand>
        <name>a divalent metal cation</name>
        <dbReference type="ChEBI" id="CHEBI:60240"/>
    </ligand>
</feature>
<keyword evidence="16" id="KW-1185">Reference proteome</keyword>
<keyword evidence="6" id="KW-0963">Cytoplasm</keyword>
<keyword evidence="11" id="KW-0464">Manganese</keyword>
<dbReference type="EMBL" id="FWFF01000017">
    <property type="protein sequence ID" value="SLM99552.1"/>
    <property type="molecule type" value="Genomic_DNA"/>
</dbReference>
<dbReference type="GO" id="GO:0004523">
    <property type="term" value="F:RNA-DNA hybrid ribonuclease activity"/>
    <property type="evidence" value="ECO:0007669"/>
    <property type="project" value="UniProtKB-UniRule"/>
</dbReference>
<evidence type="ECO:0000256" key="6">
    <source>
        <dbReference type="ARBA" id="ARBA00022490"/>
    </source>
</evidence>
<dbReference type="EC" id="3.1.26.4" evidence="13"/>
<dbReference type="AlphaFoldDB" id="A0A1X6XJT3"/>
<dbReference type="PANTHER" id="PTHR10954:SF18">
    <property type="entry name" value="RIBONUCLEASE HII"/>
    <property type="match status" value="1"/>
</dbReference>
<evidence type="ECO:0000256" key="3">
    <source>
        <dbReference type="ARBA" id="ARBA00004065"/>
    </source>
</evidence>
<evidence type="ECO:0000256" key="7">
    <source>
        <dbReference type="ARBA" id="ARBA00022722"/>
    </source>
</evidence>
<sequence>MPVPAITEHTVEIACHREGARFVIGMDEVGRGALAGPVGVGAVRVDVEALAAGVDDDVCRVPEGLRDSKQVPVSRRTALAEAVGAWRPEHAVAYASAEEIDAVGITLALCLAGRRALAALTPFGPADLVLLDGSHDWLSTPLTLDAALVFGDAVDVEVPRVRTIVKGDGSVATIAAASVLAKVDRDARMRTLHREVPSYGWESNMGYGSAAHREAIASLGVTHHHRRSWAL</sequence>
<dbReference type="GO" id="GO:0032299">
    <property type="term" value="C:ribonuclease H2 complex"/>
    <property type="evidence" value="ECO:0007669"/>
    <property type="project" value="TreeGrafter"/>
</dbReference>
<dbReference type="NCBIfam" id="NF000595">
    <property type="entry name" value="PRK00015.1-3"/>
    <property type="match status" value="1"/>
</dbReference>
<dbReference type="InterPro" id="IPR001352">
    <property type="entry name" value="RNase_HII/HIII"/>
</dbReference>
<dbReference type="Proteomes" id="UP000196581">
    <property type="component" value="Unassembled WGS sequence"/>
</dbReference>
<name>A0A1X6XJT3_9MICO</name>
<evidence type="ECO:0000256" key="12">
    <source>
        <dbReference type="PROSITE-ProRule" id="PRU01319"/>
    </source>
</evidence>
<keyword evidence="8 12" id="KW-0479">Metal-binding</keyword>
<keyword evidence="9 12" id="KW-0255">Endonuclease</keyword>
<evidence type="ECO:0000256" key="8">
    <source>
        <dbReference type="ARBA" id="ARBA00022723"/>
    </source>
</evidence>
<feature type="domain" description="RNase H type-2" evidence="14">
    <location>
        <begin position="21"/>
        <end position="231"/>
    </location>
</feature>
<evidence type="ECO:0000256" key="5">
    <source>
        <dbReference type="ARBA" id="ARBA00007383"/>
    </source>
</evidence>
<dbReference type="Pfam" id="PF01351">
    <property type="entry name" value="RNase_HII"/>
    <property type="match status" value="1"/>
</dbReference>
<dbReference type="PANTHER" id="PTHR10954">
    <property type="entry name" value="RIBONUCLEASE H2 SUBUNIT A"/>
    <property type="match status" value="1"/>
</dbReference>
<dbReference type="CDD" id="cd07182">
    <property type="entry name" value="RNase_HII_bacteria_HII_like"/>
    <property type="match status" value="1"/>
</dbReference>
<dbReference type="Gene3D" id="3.30.420.10">
    <property type="entry name" value="Ribonuclease H-like superfamily/Ribonuclease H"/>
    <property type="match status" value="1"/>
</dbReference>
<dbReference type="GO" id="GO:0005737">
    <property type="term" value="C:cytoplasm"/>
    <property type="evidence" value="ECO:0007669"/>
    <property type="project" value="UniProtKB-SubCell"/>
</dbReference>
<dbReference type="InterPro" id="IPR024567">
    <property type="entry name" value="RNase_HII/HIII_dom"/>
</dbReference>
<keyword evidence="10 12" id="KW-0378">Hydrolase</keyword>
<evidence type="ECO:0000256" key="11">
    <source>
        <dbReference type="ARBA" id="ARBA00023211"/>
    </source>
</evidence>
<dbReference type="PROSITE" id="PS51975">
    <property type="entry name" value="RNASE_H_2"/>
    <property type="match status" value="1"/>
</dbReference>
<reference evidence="16" key="1">
    <citation type="submission" date="2017-02" db="EMBL/GenBank/DDBJ databases">
        <authorList>
            <person name="Dridi B."/>
        </authorList>
    </citation>
    <scope>NUCLEOTIDE SEQUENCE [LARGE SCALE GENOMIC DNA]</scope>
    <source>
        <strain evidence="16">B Co 03.10</strain>
    </source>
</reference>
<evidence type="ECO:0000313" key="15">
    <source>
        <dbReference type="EMBL" id="SLM99552.1"/>
    </source>
</evidence>
<comment type="subcellular location">
    <subcellularLocation>
        <location evidence="4">Cytoplasm</location>
    </subcellularLocation>
</comment>
<dbReference type="GO" id="GO:0006298">
    <property type="term" value="P:mismatch repair"/>
    <property type="evidence" value="ECO:0007669"/>
    <property type="project" value="TreeGrafter"/>
</dbReference>